<dbReference type="InterPro" id="IPR020095">
    <property type="entry name" value="PsdUridine_synth_TruA_C"/>
</dbReference>
<dbReference type="Gene3D" id="3.30.70.580">
    <property type="entry name" value="Pseudouridine synthase I, catalytic domain, N-terminal subdomain"/>
    <property type="match status" value="1"/>
</dbReference>
<dbReference type="PANTHER" id="PTHR11142">
    <property type="entry name" value="PSEUDOURIDYLATE SYNTHASE"/>
    <property type="match status" value="1"/>
</dbReference>
<gene>
    <name evidence="7" type="ORF">CEUSTIGMA_g134.t1</name>
</gene>
<dbReference type="SUPFAM" id="SSF55120">
    <property type="entry name" value="Pseudouridine synthase"/>
    <property type="match status" value="1"/>
</dbReference>
<evidence type="ECO:0000313" key="7">
    <source>
        <dbReference type="EMBL" id="GAX72678.1"/>
    </source>
</evidence>
<dbReference type="Gene3D" id="3.30.70.660">
    <property type="entry name" value="Pseudouridine synthase I, catalytic domain, C-terminal subdomain"/>
    <property type="match status" value="1"/>
</dbReference>
<protein>
    <recommendedName>
        <fullName evidence="6">Pseudouridine synthase I TruA alpha/beta domain-containing protein</fullName>
    </recommendedName>
</protein>
<feature type="region of interest" description="Disordered" evidence="5">
    <location>
        <begin position="258"/>
        <end position="295"/>
    </location>
</feature>
<proteinExistence type="inferred from homology"/>
<dbReference type="FunFam" id="3.30.70.580:FF:000002">
    <property type="entry name" value="tRNA pseudouridine synthase"/>
    <property type="match status" value="1"/>
</dbReference>
<dbReference type="Proteomes" id="UP000232323">
    <property type="component" value="Unassembled WGS sequence"/>
</dbReference>
<keyword evidence="2" id="KW-0819">tRNA processing</keyword>
<dbReference type="EMBL" id="BEGY01000001">
    <property type="protein sequence ID" value="GAX72678.1"/>
    <property type="molecule type" value="Genomic_DNA"/>
</dbReference>
<organism evidence="7 8">
    <name type="scientific">Chlamydomonas eustigma</name>
    <dbReference type="NCBI Taxonomy" id="1157962"/>
    <lineage>
        <taxon>Eukaryota</taxon>
        <taxon>Viridiplantae</taxon>
        <taxon>Chlorophyta</taxon>
        <taxon>core chlorophytes</taxon>
        <taxon>Chlorophyceae</taxon>
        <taxon>CS clade</taxon>
        <taxon>Chlamydomonadales</taxon>
        <taxon>Chlamydomonadaceae</taxon>
        <taxon>Chlamydomonas</taxon>
    </lineage>
</organism>
<name>A0A250WPC3_9CHLO</name>
<dbReference type="InterPro" id="IPR020103">
    <property type="entry name" value="PsdUridine_synth_cat_dom_sf"/>
</dbReference>
<dbReference type="AlphaFoldDB" id="A0A250WPC3"/>
<sequence length="572" mass="62159">MSDEKSKSTLVAVTVAYLGAPYQGFQRQPGYPTVEDEFLKALHTAGVLPSPESHLSEIYWARCARTDKGVSAAGNVVSFLLPTSCQEDILSRLNAALPADIKVLTIQFNVNEHFDARHSCTGRRYEYLLPVWALDPMVGVPRSAKLQREEQVNQHVTSIVDASRSSLQNEVMMPSLEGVKESDILVLDGDCSVTREALADEDSHMIGDTKKSRECVQESGSGGGLDGEVTAGQSVSRLAVDDGEPESAVQTTVLTDHSFGEDHSLPAGGRGKRCRRWERAESKRSKGSRVRSNAQQEWIHTSANKARDGAISDIAGSFFEIDETRLQALNNVLSLFHGKQSFHNFTNQALSPGSPDATRTLFSFTCEGVIELPDKKDEPPQLPVELRQQQEPLIVADQNGRQFADDVSNSNGASLCLHSSQEIAAGVGSVVGDGSKTTARYLKLVIYGRSFIMHQIRKMVGLAVAVARGSAPAECIDAALDLSNKRINVPTAPATGLLMDHAFFEGETLGEPGAIAEKELVEAFKEEHIYPAIATADPAEMWLFLKGLNEAAYKFTTWSALRPSSIEDASKK</sequence>
<comment type="similarity">
    <text evidence="1">Belongs to the tRNA pseudouridine synthase TruA family.</text>
</comment>
<evidence type="ECO:0000313" key="8">
    <source>
        <dbReference type="Proteomes" id="UP000232323"/>
    </source>
</evidence>
<feature type="region of interest" description="Disordered" evidence="5">
    <location>
        <begin position="209"/>
        <end position="229"/>
    </location>
</feature>
<dbReference type="InterPro" id="IPR001406">
    <property type="entry name" value="PsdUridine_synth_TruA"/>
</dbReference>
<evidence type="ECO:0000256" key="3">
    <source>
        <dbReference type="ARBA" id="ARBA00023235"/>
    </source>
</evidence>
<evidence type="ECO:0000259" key="6">
    <source>
        <dbReference type="Pfam" id="PF01416"/>
    </source>
</evidence>
<keyword evidence="8" id="KW-1185">Reference proteome</keyword>
<dbReference type="PANTHER" id="PTHR11142:SF0">
    <property type="entry name" value="TRNA PSEUDOURIDINE SYNTHASE-LIKE 1"/>
    <property type="match status" value="1"/>
</dbReference>
<evidence type="ECO:0000256" key="4">
    <source>
        <dbReference type="ARBA" id="ARBA00036943"/>
    </source>
</evidence>
<dbReference type="InterPro" id="IPR020094">
    <property type="entry name" value="TruA/RsuA/RluB/E/F_N"/>
</dbReference>
<evidence type="ECO:0000256" key="1">
    <source>
        <dbReference type="ARBA" id="ARBA00009375"/>
    </source>
</evidence>
<accession>A0A250WPC3</accession>
<dbReference type="Pfam" id="PF01416">
    <property type="entry name" value="PseudoU_synth_1"/>
    <property type="match status" value="1"/>
</dbReference>
<dbReference type="OrthoDB" id="10256309at2759"/>
<dbReference type="GO" id="GO:0003723">
    <property type="term" value="F:RNA binding"/>
    <property type="evidence" value="ECO:0007669"/>
    <property type="project" value="InterPro"/>
</dbReference>
<reference evidence="7 8" key="1">
    <citation type="submission" date="2017-08" db="EMBL/GenBank/DDBJ databases">
        <title>Acidophilic green algal genome provides insights into adaptation to an acidic environment.</title>
        <authorList>
            <person name="Hirooka S."/>
            <person name="Hirose Y."/>
            <person name="Kanesaki Y."/>
            <person name="Higuchi S."/>
            <person name="Fujiwara T."/>
            <person name="Onuma R."/>
            <person name="Era A."/>
            <person name="Ohbayashi R."/>
            <person name="Uzuka A."/>
            <person name="Nozaki H."/>
            <person name="Yoshikawa H."/>
            <person name="Miyagishima S.Y."/>
        </authorList>
    </citation>
    <scope>NUCLEOTIDE SEQUENCE [LARGE SCALE GENOMIC DNA]</scope>
    <source>
        <strain evidence="7 8">NIES-2499</strain>
    </source>
</reference>
<dbReference type="STRING" id="1157962.A0A250WPC3"/>
<keyword evidence="3" id="KW-0413">Isomerase</keyword>
<comment type="caution">
    <text evidence="7">The sequence shown here is derived from an EMBL/GenBank/DDBJ whole genome shotgun (WGS) entry which is preliminary data.</text>
</comment>
<evidence type="ECO:0000256" key="2">
    <source>
        <dbReference type="ARBA" id="ARBA00022694"/>
    </source>
</evidence>
<dbReference type="GO" id="GO:0031119">
    <property type="term" value="P:tRNA pseudouridine synthesis"/>
    <property type="evidence" value="ECO:0007669"/>
    <property type="project" value="TreeGrafter"/>
</dbReference>
<feature type="domain" description="Pseudouridine synthase I TruA alpha/beta" evidence="6">
    <location>
        <begin position="415"/>
        <end position="503"/>
    </location>
</feature>
<evidence type="ECO:0000256" key="5">
    <source>
        <dbReference type="SAM" id="MobiDB-lite"/>
    </source>
</evidence>
<dbReference type="InterPro" id="IPR020097">
    <property type="entry name" value="PsdUridine_synth_TruA_a/b_dom"/>
</dbReference>
<dbReference type="GO" id="GO:0009982">
    <property type="term" value="F:pseudouridine synthase activity"/>
    <property type="evidence" value="ECO:0007669"/>
    <property type="project" value="InterPro"/>
</dbReference>
<comment type="catalytic activity">
    <reaction evidence="4">
        <text>a uridine in tRNA = a pseudouridine in tRNA</text>
        <dbReference type="Rhea" id="RHEA:54572"/>
        <dbReference type="Rhea" id="RHEA-COMP:13339"/>
        <dbReference type="Rhea" id="RHEA-COMP:13934"/>
        <dbReference type="ChEBI" id="CHEBI:65314"/>
        <dbReference type="ChEBI" id="CHEBI:65315"/>
    </reaction>
</comment>